<dbReference type="CDD" id="cd06626">
    <property type="entry name" value="STKc_MEKK4"/>
    <property type="match status" value="1"/>
</dbReference>
<dbReference type="Gene3D" id="1.10.510.10">
    <property type="entry name" value="Transferase(Phosphotransferase) domain 1"/>
    <property type="match status" value="1"/>
</dbReference>
<feature type="compositionally biased region" description="Basic and acidic residues" evidence="8">
    <location>
        <begin position="123"/>
        <end position="133"/>
    </location>
</feature>
<comment type="caution">
    <text evidence="11">The sequence shown here is derived from an EMBL/GenBank/DDBJ whole genome shotgun (WGS) entry which is preliminary data.</text>
</comment>
<dbReference type="InterPro" id="IPR011009">
    <property type="entry name" value="Kinase-like_dom_sf"/>
</dbReference>
<dbReference type="Pfam" id="PF00533">
    <property type="entry name" value="BRCT"/>
    <property type="match status" value="1"/>
</dbReference>
<feature type="compositionally biased region" description="Acidic residues" evidence="8">
    <location>
        <begin position="152"/>
        <end position="163"/>
    </location>
</feature>
<dbReference type="InterPro" id="IPR008271">
    <property type="entry name" value="Ser/Thr_kinase_AS"/>
</dbReference>
<dbReference type="PROSITE" id="PS50011">
    <property type="entry name" value="PROTEIN_KINASE_DOM"/>
    <property type="match status" value="1"/>
</dbReference>
<dbReference type="GO" id="GO:0004674">
    <property type="term" value="F:protein serine/threonine kinase activity"/>
    <property type="evidence" value="ECO:0007669"/>
    <property type="project" value="UniProtKB-KW"/>
</dbReference>
<dbReference type="InterPro" id="IPR050538">
    <property type="entry name" value="MAP_kinase_kinase_kinase"/>
</dbReference>
<evidence type="ECO:0000256" key="8">
    <source>
        <dbReference type="SAM" id="MobiDB-lite"/>
    </source>
</evidence>
<keyword evidence="12" id="KW-1185">Reference proteome</keyword>
<evidence type="ECO:0000256" key="1">
    <source>
        <dbReference type="ARBA" id="ARBA00006529"/>
    </source>
</evidence>
<dbReference type="SMART" id="SM00292">
    <property type="entry name" value="BRCT"/>
    <property type="match status" value="1"/>
</dbReference>
<keyword evidence="3" id="KW-0808">Transferase</keyword>
<dbReference type="PANTHER" id="PTHR48016">
    <property type="entry name" value="MAP KINASE KINASE KINASE SSK2-RELATED-RELATED"/>
    <property type="match status" value="1"/>
</dbReference>
<keyword evidence="2" id="KW-0723">Serine/threonine-protein kinase</keyword>
<sequence length="1402" mass="159916">MVVRFSTFEDEEEEEHIETSSISGNSNRRNHGGYSSHIQGQIFVLLGFDEPRKQELENEIVQHGGRVSPKFSIQTNFLVTTSTYYNRNLKSIDDMVKINNIPVISDEWIYTAIASNDDYEDISQGHKHNENVRRRPLQNQSNGKQSKHVFDWDQDSNDSDDSDIDRLIINDFQNNENPEENDSTNNHTSVSSHEMQDRMHWQSFLSSVLTGEVIKSEKRRLSGSNAKAANLNSQIWLGIRAITRGHTPAEEKSIIEEKRHSIDIVLKEVIEFEVKPGDMSALDQVAEILQRIDACENLYYSRKAMMTEKPLYKSQEFQYSLDALNSWLTVTRSLQTQLKILQNWTGSETLEITRPKDVPADAENPSFLERILKENSLKQTFEKRMLATLDILVLKAKCVMIENAVAFSKMKLPPYINELRQLLNFPTKLIEECMKLLLTYSNRLSEPTILMVQQMMENLRISLSLACQIKHQYHELIKPEKGWDIPPCIDENYNTVLLDSLKCYFKLLQWKLKIGYKTVSFKEAEILESEWPFLSGICRHIVGGDSETAMQFCSLTNKLLLSVMTYYDKELELASEYESSDITKWYNKLLETVRLRTRKLIRFARYKNAAEYFIDDNNYQAFIDGLERTGHVLVYPSTFEVDGVCFIVEPSLQDRPQQIHKLLTSVFTSYEKKGQDNFDDELKGLEYVLLLSPRVEFVWKGHNQAVYMEQLNVELKIARTRLVADGAYPRLQACKQHFRKAVEGCGIEVLFETRANVPCINREMTKIKKTVFKFANKIIDSVSFIKEKTKDNVCQDLIENCFSFATEMGQRCLRYMHRDAVRAQLNVKLTRMAIDWVSFICDHCIATDRKTFRWAVIALEFAMATNRGNNILGLTESEFSMLRSKVSNCMRLLISHVDIMGAKSSSEALERERQDIAGHQIDHLVSSPLRQNNNIYSGEDPLIMRDEWMASLNELEAKRYEKEQDQRLVGKVLDDNQPENRPLVFLASSCSNISLRWQQGKCIGGGTFGSVYLAVNLDTGDLMAVKEIRFQDPSSLTKLYKSVKDEMSVMEMLDHPNIVSYYGIEVHRDKVYIFMEYFQGGSLASQLEHGRIEDERVIQYYVYQMLEGLVYLHENDIVHRDIKPDNILLDHMGVIKFVDFGAAKVLAKNQKTMGRTTMAQTKSNVHSLTGTPMYMAPEVITGGEKGRKGSMDIWSLGCCVLEMATGKRPWSNLDNEWAVMFHVVTGHPSLPDPSQLSKEGIDFLEKCFIRSPQQRPSAKELLNHPWIDAGKEPISTTASGDWAINGSMVSTSGTSGTSISNSASATMLNNSTHTNPFSNISTQIMDSTTQTLEHVKGEHLSTSISAVNHSKEQQIFMMKEGLPSSTSVISVESEGDDDGISRANSNHNFVEIGNNNPVASVM</sequence>
<evidence type="ECO:0000259" key="10">
    <source>
        <dbReference type="PROSITE" id="PS50172"/>
    </source>
</evidence>
<dbReference type="InterPro" id="IPR001357">
    <property type="entry name" value="BRCT_dom"/>
</dbReference>
<dbReference type="PANTHER" id="PTHR48016:SF32">
    <property type="entry name" value="MITOGEN-ACTIVATED PROTEIN KINASE KINASE KINASE 4"/>
    <property type="match status" value="1"/>
</dbReference>
<reference evidence="11" key="1">
    <citation type="submission" date="2022-08" db="EMBL/GenBank/DDBJ databases">
        <authorList>
            <person name="Kallberg Y."/>
            <person name="Tangrot J."/>
            <person name="Rosling A."/>
        </authorList>
    </citation>
    <scope>NUCLEOTIDE SEQUENCE</scope>
    <source>
        <strain evidence="11">Wild A</strain>
    </source>
</reference>
<comment type="similarity">
    <text evidence="1">Belongs to the protein kinase superfamily. STE Ser/Thr protein kinase family. MAP kinase kinase kinase subfamily.</text>
</comment>
<dbReference type="SUPFAM" id="SSF56112">
    <property type="entry name" value="Protein kinase-like (PK-like)"/>
    <property type="match status" value="1"/>
</dbReference>
<accession>A0A9W4SHR9</accession>
<evidence type="ECO:0000256" key="2">
    <source>
        <dbReference type="ARBA" id="ARBA00022527"/>
    </source>
</evidence>
<dbReference type="InterPro" id="IPR036420">
    <property type="entry name" value="BRCT_dom_sf"/>
</dbReference>
<dbReference type="PROSITE" id="PS50172">
    <property type="entry name" value="BRCT"/>
    <property type="match status" value="1"/>
</dbReference>
<proteinExistence type="inferred from homology"/>
<dbReference type="OrthoDB" id="1043025at2759"/>
<dbReference type="PROSITE" id="PS00108">
    <property type="entry name" value="PROTEIN_KINASE_ST"/>
    <property type="match status" value="1"/>
</dbReference>
<feature type="domain" description="BRCT" evidence="10">
    <location>
        <begin position="33"/>
        <end position="116"/>
    </location>
</feature>
<evidence type="ECO:0000313" key="12">
    <source>
        <dbReference type="Proteomes" id="UP001153678"/>
    </source>
</evidence>
<dbReference type="EMBL" id="CAMKVN010000637">
    <property type="protein sequence ID" value="CAI2169911.1"/>
    <property type="molecule type" value="Genomic_DNA"/>
</dbReference>
<dbReference type="CDD" id="cd00027">
    <property type="entry name" value="BRCT"/>
    <property type="match status" value="1"/>
</dbReference>
<dbReference type="SUPFAM" id="SSF52113">
    <property type="entry name" value="BRCT domain"/>
    <property type="match status" value="1"/>
</dbReference>
<dbReference type="PROSITE" id="PS00107">
    <property type="entry name" value="PROTEIN_KINASE_ATP"/>
    <property type="match status" value="1"/>
</dbReference>
<evidence type="ECO:0000256" key="3">
    <source>
        <dbReference type="ARBA" id="ARBA00022679"/>
    </source>
</evidence>
<evidence type="ECO:0000313" key="11">
    <source>
        <dbReference type="EMBL" id="CAI2169911.1"/>
    </source>
</evidence>
<evidence type="ECO:0000256" key="4">
    <source>
        <dbReference type="ARBA" id="ARBA00022741"/>
    </source>
</evidence>
<feature type="binding site" evidence="7">
    <location>
        <position position="1026"/>
    </location>
    <ligand>
        <name>ATP</name>
        <dbReference type="ChEBI" id="CHEBI:30616"/>
    </ligand>
</feature>
<dbReference type="InterPro" id="IPR017441">
    <property type="entry name" value="Protein_kinase_ATP_BS"/>
</dbReference>
<keyword evidence="5" id="KW-0418">Kinase</keyword>
<keyword evidence="4 7" id="KW-0547">Nucleotide-binding</keyword>
<dbReference type="GO" id="GO:0005524">
    <property type="term" value="F:ATP binding"/>
    <property type="evidence" value="ECO:0007669"/>
    <property type="project" value="UniProtKB-UniRule"/>
</dbReference>
<keyword evidence="6 7" id="KW-0067">ATP-binding</keyword>
<evidence type="ECO:0000256" key="6">
    <source>
        <dbReference type="ARBA" id="ARBA00022840"/>
    </source>
</evidence>
<evidence type="ECO:0000256" key="5">
    <source>
        <dbReference type="ARBA" id="ARBA00022777"/>
    </source>
</evidence>
<name>A0A9W4SHR9_9GLOM</name>
<dbReference type="InterPro" id="IPR000719">
    <property type="entry name" value="Prot_kinase_dom"/>
</dbReference>
<feature type="region of interest" description="Disordered" evidence="8">
    <location>
        <begin position="1"/>
        <end position="33"/>
    </location>
</feature>
<organism evidence="11 12">
    <name type="scientific">Funneliformis geosporum</name>
    <dbReference type="NCBI Taxonomy" id="1117311"/>
    <lineage>
        <taxon>Eukaryota</taxon>
        <taxon>Fungi</taxon>
        <taxon>Fungi incertae sedis</taxon>
        <taxon>Mucoromycota</taxon>
        <taxon>Glomeromycotina</taxon>
        <taxon>Glomeromycetes</taxon>
        <taxon>Glomerales</taxon>
        <taxon>Glomeraceae</taxon>
        <taxon>Funneliformis</taxon>
    </lineage>
</organism>
<dbReference type="GO" id="GO:0038066">
    <property type="term" value="P:p38MAPK cascade"/>
    <property type="evidence" value="ECO:0007669"/>
    <property type="project" value="TreeGrafter"/>
</dbReference>
<feature type="compositionally biased region" description="Polar residues" evidence="8">
    <location>
        <begin position="183"/>
        <end position="193"/>
    </location>
</feature>
<dbReference type="Gene3D" id="3.40.50.10190">
    <property type="entry name" value="BRCT domain"/>
    <property type="match status" value="1"/>
</dbReference>
<gene>
    <name evidence="11" type="ORF">FWILDA_LOCUS4319</name>
</gene>
<evidence type="ECO:0000259" key="9">
    <source>
        <dbReference type="PROSITE" id="PS50011"/>
    </source>
</evidence>
<protein>
    <submittedName>
        <fullName evidence="11">14838_t:CDS:1</fullName>
    </submittedName>
</protein>
<feature type="region of interest" description="Disordered" evidence="8">
    <location>
        <begin position="121"/>
        <end position="195"/>
    </location>
</feature>
<evidence type="ECO:0000256" key="7">
    <source>
        <dbReference type="PROSITE-ProRule" id="PRU10141"/>
    </source>
</evidence>
<dbReference type="SMART" id="SM00220">
    <property type="entry name" value="S_TKc"/>
    <property type="match status" value="1"/>
</dbReference>
<dbReference type="Pfam" id="PF00069">
    <property type="entry name" value="Pkinase"/>
    <property type="match status" value="1"/>
</dbReference>
<dbReference type="Proteomes" id="UP001153678">
    <property type="component" value="Unassembled WGS sequence"/>
</dbReference>
<feature type="domain" description="Protein kinase" evidence="9">
    <location>
        <begin position="997"/>
        <end position="1267"/>
    </location>
</feature>